<proteinExistence type="predicted"/>
<keyword evidence="2" id="KW-1185">Reference proteome</keyword>
<evidence type="ECO:0000313" key="2">
    <source>
        <dbReference type="Proteomes" id="UP000887013"/>
    </source>
</evidence>
<reference evidence="1" key="1">
    <citation type="submission" date="2020-08" db="EMBL/GenBank/DDBJ databases">
        <title>Multicomponent nature underlies the extraordinary mechanical properties of spider dragline silk.</title>
        <authorList>
            <person name="Kono N."/>
            <person name="Nakamura H."/>
            <person name="Mori M."/>
            <person name="Yoshida Y."/>
            <person name="Ohtoshi R."/>
            <person name="Malay A.D."/>
            <person name="Moran D.A.P."/>
            <person name="Tomita M."/>
            <person name="Numata K."/>
            <person name="Arakawa K."/>
        </authorList>
    </citation>
    <scope>NUCLEOTIDE SEQUENCE</scope>
</reference>
<dbReference type="Proteomes" id="UP000887013">
    <property type="component" value="Unassembled WGS sequence"/>
</dbReference>
<evidence type="ECO:0000313" key="1">
    <source>
        <dbReference type="EMBL" id="GFT62734.1"/>
    </source>
</evidence>
<comment type="caution">
    <text evidence="1">The sequence shown here is derived from an EMBL/GenBank/DDBJ whole genome shotgun (WGS) entry which is preliminary data.</text>
</comment>
<gene>
    <name evidence="1" type="ORF">NPIL_446571</name>
</gene>
<dbReference type="EMBL" id="BMAW01068103">
    <property type="protein sequence ID" value="GFT62734.1"/>
    <property type="molecule type" value="Genomic_DNA"/>
</dbReference>
<dbReference type="AlphaFoldDB" id="A0A8X6TY79"/>
<organism evidence="1 2">
    <name type="scientific">Nephila pilipes</name>
    <name type="common">Giant wood spider</name>
    <name type="synonym">Nephila maculata</name>
    <dbReference type="NCBI Taxonomy" id="299642"/>
    <lineage>
        <taxon>Eukaryota</taxon>
        <taxon>Metazoa</taxon>
        <taxon>Ecdysozoa</taxon>
        <taxon>Arthropoda</taxon>
        <taxon>Chelicerata</taxon>
        <taxon>Arachnida</taxon>
        <taxon>Araneae</taxon>
        <taxon>Araneomorphae</taxon>
        <taxon>Entelegynae</taxon>
        <taxon>Araneoidea</taxon>
        <taxon>Nephilidae</taxon>
        <taxon>Nephila</taxon>
    </lineage>
</organism>
<sequence>METVCCLPSIFNLNTLGFIFTILYRPAYGQLAGELNQGIETAETLEHSHWETNWKRIIQAATTLFRKPILQRRPPYRLSNLSVFQVIPQKEHLTSCQVDVPSEHS</sequence>
<accession>A0A8X6TY79</accession>
<name>A0A8X6TY79_NEPPI</name>
<protein>
    <submittedName>
        <fullName evidence="1">Uncharacterized protein</fullName>
    </submittedName>
</protein>